<dbReference type="EMBL" id="QMDX01000005">
    <property type="protein sequence ID" value="TSD13888.1"/>
    <property type="molecule type" value="Genomic_DNA"/>
</dbReference>
<accession>A0A554N8Z5</accession>
<proteinExistence type="predicted"/>
<feature type="compositionally biased region" description="Acidic residues" evidence="1">
    <location>
        <begin position="1"/>
        <end position="15"/>
    </location>
</feature>
<evidence type="ECO:0000313" key="5">
    <source>
        <dbReference type="Proteomes" id="UP000319894"/>
    </source>
</evidence>
<feature type="transmembrane region" description="Helical" evidence="2">
    <location>
        <begin position="59"/>
        <end position="83"/>
    </location>
</feature>
<dbReference type="AlphaFoldDB" id="A0A554N8Z5"/>
<keyword evidence="2" id="KW-0812">Transmembrane</keyword>
<reference evidence="4 5" key="1">
    <citation type="submission" date="2018-06" db="EMBL/GenBank/DDBJ databases">
        <title>Natronomonas sp. F16-60 a new haloarchaeon isolated from a solar saltern of Isla Cristina, Huelva, Spain.</title>
        <authorList>
            <person name="Duran-Viseras A."/>
            <person name="Sanchez-Porro C."/>
            <person name="Ventosa A."/>
        </authorList>
    </citation>
    <scope>NUCLEOTIDE SEQUENCE [LARGE SCALE GENOMIC DNA]</scope>
    <source>
        <strain evidence="4 5">F16-60</strain>
    </source>
</reference>
<feature type="region of interest" description="Disordered" evidence="1">
    <location>
        <begin position="1"/>
        <end position="50"/>
    </location>
</feature>
<dbReference type="RefSeq" id="WP_144261938.1">
    <property type="nucleotide sequence ID" value="NZ_QMDX01000005.1"/>
</dbReference>
<protein>
    <recommendedName>
        <fullName evidence="3">DUF7322 domain-containing protein</fullName>
    </recommendedName>
</protein>
<gene>
    <name evidence="4" type="ORF">DP107_09565</name>
</gene>
<dbReference type="Pfam" id="PF24008">
    <property type="entry name" value="DUF7322"/>
    <property type="match status" value="1"/>
</dbReference>
<organism evidence="4 5">
    <name type="scientific">Haloglomus irregulare</name>
    <dbReference type="NCBI Taxonomy" id="2234134"/>
    <lineage>
        <taxon>Archaea</taxon>
        <taxon>Methanobacteriati</taxon>
        <taxon>Methanobacteriota</taxon>
        <taxon>Stenosarchaea group</taxon>
        <taxon>Halobacteria</taxon>
        <taxon>Halobacteriales</taxon>
        <taxon>Natronomonadaceae</taxon>
        <taxon>Haloglomus</taxon>
    </lineage>
</organism>
<evidence type="ECO:0000259" key="3">
    <source>
        <dbReference type="Pfam" id="PF24008"/>
    </source>
</evidence>
<feature type="transmembrane region" description="Helical" evidence="2">
    <location>
        <begin position="90"/>
        <end position="106"/>
    </location>
</feature>
<name>A0A554N8Z5_9EURY</name>
<keyword evidence="2" id="KW-1133">Transmembrane helix</keyword>
<evidence type="ECO:0000313" key="4">
    <source>
        <dbReference type="EMBL" id="TSD13888.1"/>
    </source>
</evidence>
<evidence type="ECO:0000256" key="2">
    <source>
        <dbReference type="SAM" id="Phobius"/>
    </source>
</evidence>
<dbReference type="InterPro" id="IPR055746">
    <property type="entry name" value="DUF7322"/>
</dbReference>
<evidence type="ECO:0000256" key="1">
    <source>
        <dbReference type="SAM" id="MobiDB-lite"/>
    </source>
</evidence>
<feature type="compositionally biased region" description="Acidic residues" evidence="1">
    <location>
        <begin position="29"/>
        <end position="50"/>
    </location>
</feature>
<keyword evidence="2" id="KW-0472">Membrane</keyword>
<dbReference type="InParanoid" id="A0A554N8Z5"/>
<dbReference type="OrthoDB" id="170744at2157"/>
<dbReference type="Proteomes" id="UP000319894">
    <property type="component" value="Unassembled WGS sequence"/>
</dbReference>
<comment type="caution">
    <text evidence="4">The sequence shown here is derived from an EMBL/GenBank/DDBJ whole genome shotgun (WGS) entry which is preliminary data.</text>
</comment>
<keyword evidence="5" id="KW-1185">Reference proteome</keyword>
<feature type="domain" description="DUF7322" evidence="3">
    <location>
        <begin position="50"/>
        <end position="110"/>
    </location>
</feature>
<sequence length="133" mass="14482">MSDGDPWPEEPDEPENPGQKYLDRFDPESGGEPDPESDLAPDVPEIPDDADVPEGLFRAFWGLVATINLGLFAASLGLMLVVFRGQLREGGAVFLLGVAALAYAGYRYREVRDSDFDEDGDDIEAESRSSADD</sequence>